<dbReference type="CDD" id="cd08054">
    <property type="entry name" value="gp6"/>
    <property type="match status" value="1"/>
</dbReference>
<organism evidence="1 2">
    <name type="scientific">Yoonia vestfoldensis</name>
    <dbReference type="NCBI Taxonomy" id="245188"/>
    <lineage>
        <taxon>Bacteria</taxon>
        <taxon>Pseudomonadati</taxon>
        <taxon>Pseudomonadota</taxon>
        <taxon>Alphaproteobacteria</taxon>
        <taxon>Rhodobacterales</taxon>
        <taxon>Paracoccaceae</taxon>
        <taxon>Yoonia</taxon>
    </lineage>
</organism>
<keyword evidence="2" id="KW-1185">Reference proteome</keyword>
<dbReference type="STRING" id="1122181.GCA_000382265_00580"/>
<dbReference type="EMBL" id="CP021431">
    <property type="protein sequence ID" value="ARU01022.1"/>
    <property type="molecule type" value="Genomic_DNA"/>
</dbReference>
<evidence type="ECO:0000313" key="1">
    <source>
        <dbReference type="EMBL" id="ARU01022.1"/>
    </source>
</evidence>
<dbReference type="Gene3D" id="1.10.3230.30">
    <property type="entry name" value="Phage gp6-like head-tail connector protein"/>
    <property type="match status" value="1"/>
</dbReference>
<dbReference type="NCBIfam" id="TIGR02215">
    <property type="entry name" value="phage_chp_gp8"/>
    <property type="match status" value="1"/>
</dbReference>
<protein>
    <submittedName>
        <fullName evidence="1">Phage gp6-like head-tail connector protein</fullName>
    </submittedName>
</protein>
<reference evidence="1 2" key="1">
    <citation type="submission" date="2017-05" db="EMBL/GenBank/DDBJ databases">
        <title>Genome Sequence of Loktanella vestfoldensis Strain SMR4r Isolated from a Culture of the Diatom Skeletonema marinoi.</title>
        <authorList>
            <person name="Topel M."/>
            <person name="Pinder M.I.M."/>
            <person name="Johansson O.N."/>
            <person name="Kourtchenko O."/>
            <person name="Godhe A."/>
            <person name="Clarke A.K."/>
        </authorList>
    </citation>
    <scope>NUCLEOTIDE SEQUENCE [LARGE SCALE GENOMIC DNA]</scope>
    <source>
        <strain evidence="1 2">SMR4r</strain>
    </source>
</reference>
<accession>A0A1Y0ECF7</accession>
<gene>
    <name evidence="1" type="ORF">LOKVESSMR4R_01708</name>
</gene>
<dbReference type="InterPro" id="IPR011738">
    <property type="entry name" value="Phage_CHP"/>
</dbReference>
<evidence type="ECO:0000313" key="2">
    <source>
        <dbReference type="Proteomes" id="UP000195273"/>
    </source>
</evidence>
<name>A0A1Y0ECF7_9RHOB</name>
<dbReference type="RefSeq" id="WP_087207476.1">
    <property type="nucleotide sequence ID" value="NZ_CP021431.1"/>
</dbReference>
<dbReference type="KEGG" id="lvs:LOKVESSMR4R_01708"/>
<dbReference type="OrthoDB" id="8478788at2"/>
<proteinExistence type="predicted"/>
<dbReference type="AlphaFoldDB" id="A0A1Y0ECF7"/>
<dbReference type="Proteomes" id="UP000195273">
    <property type="component" value="Chromosome"/>
</dbReference>
<sequence>MMLVEETPVSDAVLPVAQLKEYLRLATGFADDADQDGLLSRHLRAAMATIEARIGKILLERDFSWTLRAWRDPRRQLLPAAPVAAITHVTQVAQDGRETPTDPAAWALVADGPHPALVARAGLLPAVPPHGAVRIGLLAGFGPEWSDLPADLAQASLMLAAHHYDARHDLGGAHGRVPAGVTALIDPYRVLRLGGRA</sequence>